<dbReference type="NCBIfam" id="NF007139">
    <property type="entry name" value="PRK09585.1-3"/>
    <property type="match status" value="1"/>
</dbReference>
<dbReference type="GO" id="GO:0006040">
    <property type="term" value="P:amino sugar metabolic process"/>
    <property type="evidence" value="ECO:0007669"/>
    <property type="project" value="InterPro"/>
</dbReference>
<keyword evidence="1" id="KW-0067">ATP-binding</keyword>
<dbReference type="SUPFAM" id="SSF53067">
    <property type="entry name" value="Actin-like ATPase domain"/>
    <property type="match status" value="1"/>
</dbReference>
<comment type="pathway">
    <text evidence="1">Cell wall biogenesis; peptidoglycan recycling.</text>
</comment>
<sequence length="378" mass="41433">MPLYIGLMSGTSMDSIDGVLIKSESFEIQATHTTLFPQSLKNQLSELVKNHKISLKDLGTLDIKLGYLFAETATEILKKANTSPTKIQGIGSHGQTIYHYPNQTSYPFTLQLADPNIIAEITGVTTVADFRRRDMAAGGQGAPLTSAFHATLLQKKIFNQDIAVLNIGGIANISLLPANQDLPIWGFDTGPGNTLMDQWIAEHQDQVMDQNGIWAASGRMNDELLHMLLDDPYFSLKPPKSTGREYFNLFWLQDILNKVNKKISPEDVQATLCTLTAKSIQLAVTSSHFQPNELVVCGGGAYNKTLMENLQRVLPHCKITTTTDYGIPPKWVESCAFAWLAKQTLEGLPGNIPTVTGAKRSVILGAIYPAKKLPSSFA</sequence>
<comment type="similarity">
    <text evidence="1">Belongs to the anhydro-N-acetylmuramic acid kinase family.</text>
</comment>
<evidence type="ECO:0000313" key="3">
    <source>
        <dbReference type="Proteomes" id="UP000516072"/>
    </source>
</evidence>
<dbReference type="NCBIfam" id="NF007148">
    <property type="entry name" value="PRK09585.3-2"/>
    <property type="match status" value="1"/>
</dbReference>
<comment type="function">
    <text evidence="1">Catalyzes the specific phosphorylation of 1,6-anhydro-N-acetylmuramic acid (anhMurNAc) with the simultaneous cleavage of the 1,6-anhydro ring, generating MurNAc-6-P. Is required for the utilization of anhMurNAc either imported from the medium or derived from its own cell wall murein, and thus plays a role in cell wall recycling.</text>
</comment>
<dbReference type="UniPathway" id="UPA00343"/>
<dbReference type="CDD" id="cd24050">
    <property type="entry name" value="ASKHA_NBD_ANMK"/>
    <property type="match status" value="1"/>
</dbReference>
<dbReference type="Proteomes" id="UP000516072">
    <property type="component" value="Chromosome"/>
</dbReference>
<dbReference type="Gene3D" id="3.30.420.40">
    <property type="match status" value="2"/>
</dbReference>
<organism evidence="2 3">
    <name type="scientific">Candidatus Nitrosacidococcus tergens</name>
    <dbReference type="NCBI Taxonomy" id="553981"/>
    <lineage>
        <taxon>Bacteria</taxon>
        <taxon>Pseudomonadati</taxon>
        <taxon>Pseudomonadota</taxon>
        <taxon>Gammaproteobacteria</taxon>
        <taxon>Chromatiales</taxon>
        <taxon>Chromatiaceae</taxon>
        <taxon>Candidatus Nitrosacidococcus</taxon>
    </lineage>
</organism>
<dbReference type="GO" id="GO:0009254">
    <property type="term" value="P:peptidoglycan turnover"/>
    <property type="evidence" value="ECO:0007669"/>
    <property type="project" value="UniProtKB-UniRule"/>
</dbReference>
<evidence type="ECO:0000256" key="1">
    <source>
        <dbReference type="HAMAP-Rule" id="MF_01270"/>
    </source>
</evidence>
<name>A0A7G1QA95_9GAMM</name>
<dbReference type="UniPathway" id="UPA00544"/>
<dbReference type="HAMAP" id="MF_01270">
    <property type="entry name" value="AnhMurNAc_kinase"/>
    <property type="match status" value="1"/>
</dbReference>
<dbReference type="Pfam" id="PF03702">
    <property type="entry name" value="AnmK"/>
    <property type="match status" value="1"/>
</dbReference>
<accession>A0A7G1QA95</accession>
<dbReference type="GO" id="GO:0097175">
    <property type="term" value="P:1,6-anhydro-N-acetyl-beta-muramic acid catabolic process"/>
    <property type="evidence" value="ECO:0007669"/>
    <property type="project" value="UniProtKB-UniRule"/>
</dbReference>
<keyword evidence="1 2" id="KW-0418">Kinase</keyword>
<reference evidence="2 3" key="1">
    <citation type="submission" date="2020-03" db="EMBL/GenBank/DDBJ databases">
        <authorList>
            <person name="Picone N."/>
        </authorList>
    </citation>
    <scope>NUCLEOTIDE SEQUENCE [LARGE SCALE GENOMIC DNA]</scope>
    <source>
        <strain evidence="2">NSCAC1</strain>
    </source>
</reference>
<dbReference type="GO" id="GO:0016301">
    <property type="term" value="F:kinase activity"/>
    <property type="evidence" value="ECO:0007669"/>
    <property type="project" value="UniProtKB-KW"/>
</dbReference>
<dbReference type="KEGG" id="ntg:NSCAC_1114"/>
<dbReference type="GO" id="GO:0016773">
    <property type="term" value="F:phosphotransferase activity, alcohol group as acceptor"/>
    <property type="evidence" value="ECO:0007669"/>
    <property type="project" value="UniProtKB-UniRule"/>
</dbReference>
<dbReference type="InterPro" id="IPR005338">
    <property type="entry name" value="Anhydro_N_Ac-Mur_kinase"/>
</dbReference>
<dbReference type="EC" id="2.7.1.170" evidence="1"/>
<dbReference type="GO" id="GO:0005524">
    <property type="term" value="F:ATP binding"/>
    <property type="evidence" value="ECO:0007669"/>
    <property type="project" value="UniProtKB-UniRule"/>
</dbReference>
<dbReference type="PANTHER" id="PTHR30605:SF0">
    <property type="entry name" value="ANHYDRO-N-ACETYLMURAMIC ACID KINASE"/>
    <property type="match status" value="1"/>
</dbReference>
<keyword evidence="1 2" id="KW-0808">Transferase</keyword>
<proteinExistence type="inferred from homology"/>
<evidence type="ECO:0000313" key="2">
    <source>
        <dbReference type="EMBL" id="CAB1276322.1"/>
    </source>
</evidence>
<keyword evidence="3" id="KW-1185">Reference proteome</keyword>
<comment type="catalytic activity">
    <reaction evidence="1">
        <text>1,6-anhydro-N-acetyl-beta-muramate + ATP + H2O = N-acetyl-D-muramate 6-phosphate + ADP + H(+)</text>
        <dbReference type="Rhea" id="RHEA:24952"/>
        <dbReference type="ChEBI" id="CHEBI:15377"/>
        <dbReference type="ChEBI" id="CHEBI:15378"/>
        <dbReference type="ChEBI" id="CHEBI:30616"/>
        <dbReference type="ChEBI" id="CHEBI:58690"/>
        <dbReference type="ChEBI" id="CHEBI:58722"/>
        <dbReference type="ChEBI" id="CHEBI:456216"/>
        <dbReference type="EC" id="2.7.1.170"/>
    </reaction>
</comment>
<dbReference type="InterPro" id="IPR043129">
    <property type="entry name" value="ATPase_NBD"/>
</dbReference>
<protein>
    <recommendedName>
        <fullName evidence="1">Anhydro-N-acetylmuramic acid kinase</fullName>
        <ecNumber evidence="1">2.7.1.170</ecNumber>
    </recommendedName>
    <alternativeName>
        <fullName evidence="1">AnhMurNAc kinase</fullName>
    </alternativeName>
</protein>
<dbReference type="AlphaFoldDB" id="A0A7G1QA95"/>
<dbReference type="RefSeq" id="WP_408609555.1">
    <property type="nucleotide sequence ID" value="NZ_LR778175.1"/>
</dbReference>
<comment type="pathway">
    <text evidence="1">Amino-sugar metabolism; 1,6-anhydro-N-acetylmuramate degradation.</text>
</comment>
<gene>
    <name evidence="1 2" type="primary">anmK</name>
    <name evidence="2" type="ORF">NSCAC_1114</name>
</gene>
<dbReference type="EMBL" id="LR778175">
    <property type="protein sequence ID" value="CAB1276322.1"/>
    <property type="molecule type" value="Genomic_DNA"/>
</dbReference>
<feature type="binding site" evidence="1">
    <location>
        <begin position="10"/>
        <end position="17"/>
    </location>
    <ligand>
        <name>ATP</name>
        <dbReference type="ChEBI" id="CHEBI:30616"/>
    </ligand>
</feature>
<keyword evidence="1" id="KW-0119">Carbohydrate metabolism</keyword>
<dbReference type="PANTHER" id="PTHR30605">
    <property type="entry name" value="ANHYDRO-N-ACETYLMURAMIC ACID KINASE"/>
    <property type="match status" value="1"/>
</dbReference>
<keyword evidence="1" id="KW-0547">Nucleotide-binding</keyword>